<evidence type="ECO:0000313" key="2">
    <source>
        <dbReference type="EMBL" id="GAX25295.1"/>
    </source>
</evidence>
<organism evidence="2 3">
    <name type="scientific">Fistulifera solaris</name>
    <name type="common">Oleaginous diatom</name>
    <dbReference type="NCBI Taxonomy" id="1519565"/>
    <lineage>
        <taxon>Eukaryota</taxon>
        <taxon>Sar</taxon>
        <taxon>Stramenopiles</taxon>
        <taxon>Ochrophyta</taxon>
        <taxon>Bacillariophyta</taxon>
        <taxon>Bacillariophyceae</taxon>
        <taxon>Bacillariophycidae</taxon>
        <taxon>Naviculales</taxon>
        <taxon>Naviculaceae</taxon>
        <taxon>Fistulifera</taxon>
    </lineage>
</organism>
<name>A0A1Z5KGQ1_FISSO</name>
<gene>
    <name evidence="2" type="ORF">FisN_5Lh380</name>
</gene>
<evidence type="ECO:0000256" key="1">
    <source>
        <dbReference type="SAM" id="MobiDB-lite"/>
    </source>
</evidence>
<reference evidence="2 3" key="1">
    <citation type="journal article" date="2015" name="Plant Cell">
        <title>Oil accumulation by the oleaginous diatom Fistulifera solaris as revealed by the genome and transcriptome.</title>
        <authorList>
            <person name="Tanaka T."/>
            <person name="Maeda Y."/>
            <person name="Veluchamy A."/>
            <person name="Tanaka M."/>
            <person name="Abida H."/>
            <person name="Marechal E."/>
            <person name="Bowler C."/>
            <person name="Muto M."/>
            <person name="Sunaga Y."/>
            <person name="Tanaka M."/>
            <person name="Yoshino T."/>
            <person name="Taniguchi T."/>
            <person name="Fukuda Y."/>
            <person name="Nemoto M."/>
            <person name="Matsumoto M."/>
            <person name="Wong P.S."/>
            <person name="Aburatani S."/>
            <person name="Fujibuchi W."/>
        </authorList>
    </citation>
    <scope>NUCLEOTIDE SEQUENCE [LARGE SCALE GENOMIC DNA]</scope>
    <source>
        <strain evidence="2 3">JPCC DA0580</strain>
    </source>
</reference>
<keyword evidence="3" id="KW-1185">Reference proteome</keyword>
<feature type="region of interest" description="Disordered" evidence="1">
    <location>
        <begin position="859"/>
        <end position="903"/>
    </location>
</feature>
<feature type="region of interest" description="Disordered" evidence="1">
    <location>
        <begin position="812"/>
        <end position="845"/>
    </location>
</feature>
<evidence type="ECO:0000313" key="3">
    <source>
        <dbReference type="Proteomes" id="UP000198406"/>
    </source>
</evidence>
<comment type="caution">
    <text evidence="2">The sequence shown here is derived from an EMBL/GenBank/DDBJ whole genome shotgun (WGS) entry which is preliminary data.</text>
</comment>
<proteinExistence type="predicted"/>
<dbReference type="EMBL" id="BDSP01000223">
    <property type="protein sequence ID" value="GAX25295.1"/>
    <property type="molecule type" value="Genomic_DNA"/>
</dbReference>
<accession>A0A1Z5KGQ1</accession>
<sequence length="903" mass="103971">MSSNDAKAPPRSVRRTSTNHQSNSKPAESRDPDEQPLENVDKVANQASNNTTVTASCCSHGGDHTSHDCCPSHSFCQEVSDIPFDEEAFRRHVEVLMEDDRIIKNKKPESGRWGKKTNGGPLEAHKAYLRHPLDKFYFCLICYRNQQGVRDFKQAEVLFTRKGLERHASEFEHMIIGSADFVRSEKENDTRKLGKVKVHVSEIILWHPFAGWYCKLCFDKNGDGDYLNARVNTGSGDLGMHVAAHTKNPEDPVIIVGIKKFQPTMKDQPKSVFDYYFGKVDYGEGMSRVGKEKGIKFEREFEEASDEVFEDWRSEMEVCNEEGRPFPPFVLASVVRRLLNRTENGTAKVGERAKIISREVQFELLNQYNFYKDHAKERAELHRVAQNMEFRELHDDDSINFGDIRKLVFNLEKFIVVDEKAIFEVDYAISVNGQGFEYYVFPVVYLICDIGCVISVHCRYLSKDIAIRKLLDGDTEIVGIRYVMKYPDREYSDFIELYKVRTFKVCKSTPARGSGGYYRYASLRSEQIGWSCRYAIAHLNLTAYGGPRPAGHICQHDSHRWNNDIRVLRWIPWEDNYRAENLDPLSSIKYPVFRSKVSIDPNVKVDYGMWNHHPERHLEHIWVDPGGTHCWDDQKKKMLSITEKWYENGWMERSVDIDDAHGLRTKYTFGCLCYEIHNQISLDGKGLTVDHVNNERDDNSKDNLVAATALGQSYNKKIHKEKRTDGTIPGVRSVEENNFWLAQLSYMSRVQWKTFPFDPQDEESRADALAVAVSFKKDHVVFVKEQQQKLADDILHERITLAEANRAMYDIGFDSGTESDSEEAEESLALETDENRNPDTSIEGLELYVPKPLSRKVTGFKKKTNNIQKNWSKTRRKSPPLSLNEILDENSAPTFQDLSNRSS</sequence>
<dbReference type="InParanoid" id="A0A1Z5KGQ1"/>
<feature type="compositionally biased region" description="Acidic residues" evidence="1">
    <location>
        <begin position="817"/>
        <end position="832"/>
    </location>
</feature>
<dbReference type="Proteomes" id="UP000198406">
    <property type="component" value="Unassembled WGS sequence"/>
</dbReference>
<dbReference type="AlphaFoldDB" id="A0A1Z5KGQ1"/>
<feature type="region of interest" description="Disordered" evidence="1">
    <location>
        <begin position="1"/>
        <end position="36"/>
    </location>
</feature>
<feature type="compositionally biased region" description="Polar residues" evidence="1">
    <location>
        <begin position="15"/>
        <end position="26"/>
    </location>
</feature>
<protein>
    <submittedName>
        <fullName evidence="2">Uncharacterized protein</fullName>
    </submittedName>
</protein>
<feature type="compositionally biased region" description="Polar residues" evidence="1">
    <location>
        <begin position="891"/>
        <end position="903"/>
    </location>
</feature>